<keyword evidence="3" id="KW-1185">Reference proteome</keyword>
<proteinExistence type="predicted"/>
<reference evidence="3" key="1">
    <citation type="journal article" date="2019" name="Int. J. Syst. Evol. Microbiol.">
        <title>The Global Catalogue of Microorganisms (GCM) 10K type strain sequencing project: providing services to taxonomists for standard genome sequencing and annotation.</title>
        <authorList>
            <consortium name="The Broad Institute Genomics Platform"/>
            <consortium name="The Broad Institute Genome Sequencing Center for Infectious Disease"/>
            <person name="Wu L."/>
            <person name="Ma J."/>
        </authorList>
    </citation>
    <scope>NUCLEOTIDE SEQUENCE [LARGE SCALE GENOMIC DNA]</scope>
    <source>
        <strain evidence="3">JCM 11117</strain>
    </source>
</reference>
<protein>
    <submittedName>
        <fullName evidence="2">Uncharacterized protein</fullName>
    </submittedName>
</protein>
<organism evidence="2 3">
    <name type="scientific">Pseudonocardia zijingensis</name>
    <dbReference type="NCBI Taxonomy" id="153376"/>
    <lineage>
        <taxon>Bacteria</taxon>
        <taxon>Bacillati</taxon>
        <taxon>Actinomycetota</taxon>
        <taxon>Actinomycetes</taxon>
        <taxon>Pseudonocardiales</taxon>
        <taxon>Pseudonocardiaceae</taxon>
        <taxon>Pseudonocardia</taxon>
    </lineage>
</organism>
<accession>A0ABP3ZPA4</accession>
<evidence type="ECO:0000256" key="1">
    <source>
        <dbReference type="SAM" id="MobiDB-lite"/>
    </source>
</evidence>
<evidence type="ECO:0000313" key="3">
    <source>
        <dbReference type="Proteomes" id="UP001499967"/>
    </source>
</evidence>
<feature type="region of interest" description="Disordered" evidence="1">
    <location>
        <begin position="1"/>
        <end position="35"/>
    </location>
</feature>
<feature type="region of interest" description="Disordered" evidence="1">
    <location>
        <begin position="47"/>
        <end position="94"/>
    </location>
</feature>
<feature type="compositionally biased region" description="Basic and acidic residues" evidence="1">
    <location>
        <begin position="16"/>
        <end position="28"/>
    </location>
</feature>
<comment type="caution">
    <text evidence="2">The sequence shown here is derived from an EMBL/GenBank/DDBJ whole genome shotgun (WGS) entry which is preliminary data.</text>
</comment>
<dbReference type="EMBL" id="BAAAHP010000016">
    <property type="protein sequence ID" value="GAA0923119.1"/>
    <property type="molecule type" value="Genomic_DNA"/>
</dbReference>
<feature type="compositionally biased region" description="Basic and acidic residues" evidence="1">
    <location>
        <begin position="49"/>
        <end position="64"/>
    </location>
</feature>
<feature type="compositionally biased region" description="Low complexity" evidence="1">
    <location>
        <begin position="74"/>
        <end position="87"/>
    </location>
</feature>
<gene>
    <name evidence="2" type="ORF">GCM10009559_07130</name>
</gene>
<sequence length="94" mass="10187">MQHPPVQARVGQPADAHGEVEGGPRDVDGQVGELQVDPQVRVLGLQLAEQRRDVRPAETDRGLDGDPAAQARCWRPISSSPSSIWRSTEPATSR</sequence>
<name>A0ABP3ZPA4_9PSEU</name>
<evidence type="ECO:0000313" key="2">
    <source>
        <dbReference type="EMBL" id="GAA0923119.1"/>
    </source>
</evidence>
<dbReference type="Proteomes" id="UP001499967">
    <property type="component" value="Unassembled WGS sequence"/>
</dbReference>